<proteinExistence type="predicted"/>
<accession>A0A8H9L4C8</accession>
<dbReference type="EMBL" id="BMQG01000002">
    <property type="protein sequence ID" value="GGM32242.1"/>
    <property type="molecule type" value="Genomic_DNA"/>
</dbReference>
<name>A0A8H9L4C8_9DEIO</name>
<comment type="caution">
    <text evidence="2">The sequence shown here is derived from an EMBL/GenBank/DDBJ whole genome shotgun (WGS) entry which is preliminary data.</text>
</comment>
<gene>
    <name evidence="2" type="ORF">GCM10008956_05510</name>
</gene>
<protein>
    <submittedName>
        <fullName evidence="2">Uncharacterized protein</fullName>
    </submittedName>
</protein>
<feature type="region of interest" description="Disordered" evidence="1">
    <location>
        <begin position="119"/>
        <end position="138"/>
    </location>
</feature>
<keyword evidence="3" id="KW-1185">Reference proteome</keyword>
<evidence type="ECO:0000313" key="3">
    <source>
        <dbReference type="Proteomes" id="UP000600547"/>
    </source>
</evidence>
<dbReference type="AlphaFoldDB" id="A0A8H9L4C8"/>
<sequence>MGHPQADYVDELNAAWVQWRQDTWGTPIGQLWGRMKSCGVWARWTDPLQIPTDVDAMQQTGTHEFCEFAVHWHGNDRFDRGVMSSALLGQQRPVDVMERCVLEAARLLNENGYDMTLGSSGPARIRQGSAPALKKPHG</sequence>
<evidence type="ECO:0000313" key="2">
    <source>
        <dbReference type="EMBL" id="GGM32242.1"/>
    </source>
</evidence>
<dbReference type="Proteomes" id="UP000600547">
    <property type="component" value="Unassembled WGS sequence"/>
</dbReference>
<reference evidence="3" key="1">
    <citation type="journal article" date="2019" name="Int. J. Syst. Evol. Microbiol.">
        <title>The Global Catalogue of Microorganisms (GCM) 10K type strain sequencing project: providing services to taxonomists for standard genome sequencing and annotation.</title>
        <authorList>
            <consortium name="The Broad Institute Genomics Platform"/>
            <consortium name="The Broad Institute Genome Sequencing Center for Infectious Disease"/>
            <person name="Wu L."/>
            <person name="Ma J."/>
        </authorList>
    </citation>
    <scope>NUCLEOTIDE SEQUENCE [LARGE SCALE GENOMIC DNA]</scope>
    <source>
        <strain evidence="3">JCM 31047</strain>
    </source>
</reference>
<organism evidence="2 3">
    <name type="scientific">Deinococcus arenae</name>
    <dbReference type="NCBI Taxonomy" id="1452751"/>
    <lineage>
        <taxon>Bacteria</taxon>
        <taxon>Thermotogati</taxon>
        <taxon>Deinococcota</taxon>
        <taxon>Deinococci</taxon>
        <taxon>Deinococcales</taxon>
        <taxon>Deinococcaceae</taxon>
        <taxon>Deinococcus</taxon>
    </lineage>
</organism>
<evidence type="ECO:0000256" key="1">
    <source>
        <dbReference type="SAM" id="MobiDB-lite"/>
    </source>
</evidence>